<dbReference type="PANTHER" id="PTHR12415:SF4">
    <property type="entry name" value="TYROSYL-DNA PHOSPHODIESTERASE DOMAIN-CONTAINING PROTEIN"/>
    <property type="match status" value="1"/>
</dbReference>
<feature type="compositionally biased region" description="Low complexity" evidence="4">
    <location>
        <begin position="54"/>
        <end position="64"/>
    </location>
</feature>
<dbReference type="OrthoDB" id="47785at2759"/>
<accession>A0A2B7WQL5</accession>
<dbReference type="GO" id="GO:0017005">
    <property type="term" value="F:3'-tyrosyl-DNA phosphodiesterase activity"/>
    <property type="evidence" value="ECO:0007669"/>
    <property type="project" value="TreeGrafter"/>
</dbReference>
<name>A0A2B7WQL5_POLH7</name>
<proteinExistence type="predicted"/>
<feature type="active site" description="Nucleophile" evidence="1">
    <location>
        <position position="297"/>
    </location>
</feature>
<evidence type="ECO:0000313" key="6">
    <source>
        <dbReference type="Proteomes" id="UP000224634"/>
    </source>
</evidence>
<feature type="active site" description="Proton donor/acceptor" evidence="1">
    <location>
        <position position="539"/>
    </location>
</feature>
<dbReference type="InterPro" id="IPR010347">
    <property type="entry name" value="Tdp1"/>
</dbReference>
<dbReference type="AlphaFoldDB" id="A0A2B7WQL5"/>
<dbReference type="PANTHER" id="PTHR12415">
    <property type="entry name" value="TYROSYL-DNA PHOSPHODIESTERASE 1"/>
    <property type="match status" value="1"/>
</dbReference>
<evidence type="ECO:0000256" key="4">
    <source>
        <dbReference type="SAM" id="MobiDB-lite"/>
    </source>
</evidence>
<dbReference type="Pfam" id="PF06087">
    <property type="entry name" value="Tyr-DNA_phospho"/>
    <property type="match status" value="1"/>
</dbReference>
<dbReference type="Gene3D" id="3.30.870.10">
    <property type="entry name" value="Endonuclease Chain A"/>
    <property type="match status" value="2"/>
</dbReference>
<feature type="site" description="Interaction with DNA" evidence="3">
    <location>
        <position position="572"/>
    </location>
</feature>
<feature type="binding site" evidence="2">
    <location>
        <position position="299"/>
    </location>
    <ligand>
        <name>substrate</name>
    </ligand>
</feature>
<organism evidence="5 6">
    <name type="scientific">Polytolypa hystricis (strain UAMH7299)</name>
    <dbReference type="NCBI Taxonomy" id="1447883"/>
    <lineage>
        <taxon>Eukaryota</taxon>
        <taxon>Fungi</taxon>
        <taxon>Dikarya</taxon>
        <taxon>Ascomycota</taxon>
        <taxon>Pezizomycotina</taxon>
        <taxon>Eurotiomycetes</taxon>
        <taxon>Eurotiomycetidae</taxon>
        <taxon>Onygenales</taxon>
        <taxon>Onygenales incertae sedis</taxon>
        <taxon>Polytolypa</taxon>
    </lineage>
</organism>
<gene>
    <name evidence="5" type="ORF">AJ80_09450</name>
</gene>
<feature type="binding site" evidence="2">
    <location>
        <position position="541"/>
    </location>
    <ligand>
        <name>substrate</name>
    </ligand>
</feature>
<evidence type="ECO:0008006" key="7">
    <source>
        <dbReference type="Google" id="ProtNLM"/>
    </source>
</evidence>
<evidence type="ECO:0000256" key="1">
    <source>
        <dbReference type="PIRSR" id="PIRSR610347-1"/>
    </source>
</evidence>
<feature type="compositionally biased region" description="Basic and acidic residues" evidence="4">
    <location>
        <begin position="89"/>
        <end position="98"/>
    </location>
</feature>
<dbReference type="GO" id="GO:0006281">
    <property type="term" value="P:DNA repair"/>
    <property type="evidence" value="ECO:0007669"/>
    <property type="project" value="InterPro"/>
</dbReference>
<comment type="caution">
    <text evidence="5">The sequence shown here is derived from an EMBL/GenBank/DDBJ whole genome shotgun (WGS) entry which is preliminary data.</text>
</comment>
<evidence type="ECO:0000256" key="2">
    <source>
        <dbReference type="PIRSR" id="PIRSR610347-2"/>
    </source>
</evidence>
<dbReference type="SUPFAM" id="SSF56024">
    <property type="entry name" value="Phospholipase D/nuclease"/>
    <property type="match status" value="2"/>
</dbReference>
<keyword evidence="6" id="KW-1185">Reference proteome</keyword>
<reference evidence="5 6" key="1">
    <citation type="submission" date="2017-10" db="EMBL/GenBank/DDBJ databases">
        <title>Comparative genomics in systemic dimorphic fungi from Ajellomycetaceae.</title>
        <authorList>
            <person name="Munoz J.F."/>
            <person name="Mcewen J.G."/>
            <person name="Clay O.K."/>
            <person name="Cuomo C.A."/>
        </authorList>
    </citation>
    <scope>NUCLEOTIDE SEQUENCE [LARGE SCALE GENOMIC DNA]</scope>
    <source>
        <strain evidence="5 6">UAMH7299</strain>
    </source>
</reference>
<sequence>MDPIFDNSDSDPDLLAALEASLRDPAPASPRVAPALPQNDIVDLTGDSEESSPETEQPSSSGKSSDSKLSKAISRELNTQATYLPSSLSRDRATHVTHSESVVSPRRQQRSIPKETASQSVFGCGGIDRKKMEEERLSRLAKKRKAQDASPPPTAKQAKILSTTDTPIGERIVQQGDIGVKKSPKPALAKQSPQPIAPLQYPTGVVKKTWAFGYPRDCDIKIEEVFQRSDIELAILSSFQWDTDWLFSKFGNSRPRLLLLMQAKEEALKAQMERDTSSMTKVRLCFPPMGPQVNCMHSKLMLLFHPNHLRVVVPSANLVPYDWGESGGIMENIVFLIDLPRKSTGADDEPPTKFLEELVYFLKASTVHDNIIDKLSGFDFGATADIAFVHTIGGSHTRDTWKRTGVCGLGNAVDNLGLRTSQPLTLDYVTSSVGFLNETFMRSVYLAAQGDNGLKELTLRTSKSFPSTKFGFTVKKTDGAEWSRRFNVYFPSQQTVETSKGGSQSAGTLCFQSKWYTSPTFPKQVMRDNLSRRNGLLMHNKMLFVRPDTPVTSSDGNSVCHGWAYVGSANLSESAWGRLVVDRSTTQPKLNCRNWECGVLIPIRKPLSPDTAEMSGGSAPKASGDTFQVFNDWVPVPMRVPGPEYGTGKQPWFYME</sequence>
<feature type="region of interest" description="Disordered" evidence="4">
    <location>
        <begin position="19"/>
        <end position="122"/>
    </location>
</feature>
<dbReference type="Proteomes" id="UP000224634">
    <property type="component" value="Unassembled WGS sequence"/>
</dbReference>
<dbReference type="EMBL" id="PDNA01000282">
    <property type="protein sequence ID" value="PGG98868.1"/>
    <property type="molecule type" value="Genomic_DNA"/>
</dbReference>
<dbReference type="STRING" id="1447883.A0A2B7WQL5"/>
<dbReference type="GO" id="GO:0003690">
    <property type="term" value="F:double-stranded DNA binding"/>
    <property type="evidence" value="ECO:0007669"/>
    <property type="project" value="TreeGrafter"/>
</dbReference>
<dbReference type="GO" id="GO:0003697">
    <property type="term" value="F:single-stranded DNA binding"/>
    <property type="evidence" value="ECO:0007669"/>
    <property type="project" value="TreeGrafter"/>
</dbReference>
<dbReference type="CDD" id="cd09122">
    <property type="entry name" value="PLDc_Tdp1_1"/>
    <property type="match status" value="1"/>
</dbReference>
<feature type="compositionally biased region" description="Polar residues" evidence="4">
    <location>
        <begin position="76"/>
        <end position="88"/>
    </location>
</feature>
<evidence type="ECO:0000313" key="5">
    <source>
        <dbReference type="EMBL" id="PGG98868.1"/>
    </source>
</evidence>
<dbReference type="CDD" id="cd09123">
    <property type="entry name" value="PLDc_Tdp1_2"/>
    <property type="match status" value="1"/>
</dbReference>
<dbReference type="GO" id="GO:0005634">
    <property type="term" value="C:nucleus"/>
    <property type="evidence" value="ECO:0007669"/>
    <property type="project" value="InterPro"/>
</dbReference>
<evidence type="ECO:0000256" key="3">
    <source>
        <dbReference type="PIRSR" id="PIRSR610347-3"/>
    </source>
</evidence>
<protein>
    <recommendedName>
        <fullName evidence="7">PLD phosphodiesterase domain-containing protein</fullName>
    </recommendedName>
</protein>